<protein>
    <submittedName>
        <fullName evidence="3">Uncharacterized protein LOC113394977</fullName>
    </submittedName>
</protein>
<gene>
    <name evidence="3" type="primary">LOC113394977</name>
</gene>
<dbReference type="RefSeq" id="XP_026488267.2">
    <property type="nucleotide sequence ID" value="XM_026632482.2"/>
</dbReference>
<evidence type="ECO:0000313" key="3">
    <source>
        <dbReference type="RefSeq" id="XP_026488267.2"/>
    </source>
</evidence>
<dbReference type="PANTHER" id="PTHR21115:SF0">
    <property type="entry name" value="GH06117P-RELATED"/>
    <property type="match status" value="1"/>
</dbReference>
<organism evidence="2 3">
    <name type="scientific">Vanessa tameamea</name>
    <name type="common">Kamehameha butterfly</name>
    <dbReference type="NCBI Taxonomy" id="334116"/>
    <lineage>
        <taxon>Eukaryota</taxon>
        <taxon>Metazoa</taxon>
        <taxon>Ecdysozoa</taxon>
        <taxon>Arthropoda</taxon>
        <taxon>Hexapoda</taxon>
        <taxon>Insecta</taxon>
        <taxon>Pterygota</taxon>
        <taxon>Neoptera</taxon>
        <taxon>Endopterygota</taxon>
        <taxon>Lepidoptera</taxon>
        <taxon>Glossata</taxon>
        <taxon>Ditrysia</taxon>
        <taxon>Papilionoidea</taxon>
        <taxon>Nymphalidae</taxon>
        <taxon>Nymphalinae</taxon>
        <taxon>Vanessa</taxon>
    </lineage>
</organism>
<accession>A0A8B8HV88</accession>
<evidence type="ECO:0000313" key="2">
    <source>
        <dbReference type="Proteomes" id="UP001652626"/>
    </source>
</evidence>
<name>A0A8B8HV88_VANTA</name>
<sequence length="721" mass="80064">MAENDENMLLALEQSQLQLEQTLGSNNNSGELMLNPLQIQQEYFENLPECDWVKYDYSNRKYLLQNIAFALFGAPSSAGDLSILNNVGETQLEGYKSRQKEHVMKIYEKLCEQSKYAHNDTDILMSVILVVCAKPKPIKFYKIEPSNHWVDLHQRDDVDIWCTPVFCVRKCIPTTIHAKPCKVFIDEDARVYHDWTSYLTNNTLPKCVIIAPENGVYQGDIVHGEDLVSVRLTVTPSPSLGLKSRVLSSVDKASTVASLGALGVLGVSALTPVGPAVIIGATVATVATGIYGLVRSSLHLHDRNVHEQTISPTDPEARGSWLNIAASSVGLAAGAATGLLSKSAAAGTNMTKTGQVLAASVEILRHANLVTGGAGVIHSLVHIILKYHKHGERPTTLELFQFTSATLFFCHAVVSNRTAQNIIEDAQAKTINEYRTNLRSNKHRKIFDKINAETRRIQGTIQGNTEVIKGIQNIANKDQYFADVLKINKDLNQHKLRISITADGQVNLNAVHKFNPSELYNMGPDGRTQLFSSIGPANLDVPNAPTRIAPSTTAVSYVDRDEENGLLVGIHPGEILRIGTLLVRVSASGAENVALLLENLSQDLYANLMTVCFNVLSQMMPQEIARLRILSPEEDLIVQIVKFVFNYMKEERPMGTYRNTDNGIVIVLREFFQEGRVRQETILQLKNNFMNWVEEKIMERTREFPNKKRVTCSVCDGVRFA</sequence>
<dbReference type="AlphaFoldDB" id="A0A8B8HV88"/>
<feature type="domain" description="DUF4781" evidence="1">
    <location>
        <begin position="164"/>
        <end position="471"/>
    </location>
</feature>
<reference evidence="3" key="1">
    <citation type="submission" date="2025-08" db="UniProtKB">
        <authorList>
            <consortium name="RefSeq"/>
        </authorList>
    </citation>
    <scope>IDENTIFICATION</scope>
    <source>
        <tissue evidence="3">Whole body</tissue>
    </source>
</reference>
<dbReference type="GeneID" id="113394977"/>
<dbReference type="OrthoDB" id="6512497at2759"/>
<dbReference type="PANTHER" id="PTHR21115">
    <property type="entry name" value="GH06117P-RELATED"/>
    <property type="match status" value="1"/>
</dbReference>
<evidence type="ECO:0000259" key="1">
    <source>
        <dbReference type="Pfam" id="PF16013"/>
    </source>
</evidence>
<proteinExistence type="predicted"/>
<dbReference type="Pfam" id="PF16013">
    <property type="entry name" value="DUF4781"/>
    <property type="match status" value="1"/>
</dbReference>
<keyword evidence="2" id="KW-1185">Reference proteome</keyword>
<dbReference type="Proteomes" id="UP001652626">
    <property type="component" value="Chromosome 9"/>
</dbReference>
<dbReference type="OMA" id="IQQEYFE"/>
<dbReference type="InterPro" id="IPR031962">
    <property type="entry name" value="DUF4781"/>
</dbReference>